<dbReference type="SUPFAM" id="SSF54523">
    <property type="entry name" value="Pili subunits"/>
    <property type="match status" value="1"/>
</dbReference>
<proteinExistence type="predicted"/>
<dbReference type="Proteomes" id="UP000630135">
    <property type="component" value="Unassembled WGS sequence"/>
</dbReference>
<evidence type="ECO:0000256" key="2">
    <source>
        <dbReference type="ARBA" id="ARBA00004418"/>
    </source>
</evidence>
<name>A0AAV4KBX1_9DEIO</name>
<dbReference type="GO" id="GO:0009279">
    <property type="term" value="C:cell outer membrane"/>
    <property type="evidence" value="ECO:0007669"/>
    <property type="project" value="UniProtKB-SubCell"/>
</dbReference>
<accession>A0AAV4KBX1</accession>
<dbReference type="Proteomes" id="UP000652720">
    <property type="component" value="Unassembled WGS sequence"/>
</dbReference>
<evidence type="ECO:0000313" key="8">
    <source>
        <dbReference type="Proteomes" id="UP000652720"/>
    </source>
</evidence>
<protein>
    <recommendedName>
        <fullName evidence="9">Type II secretion system protein</fullName>
    </recommendedName>
</protein>
<sequence>MKREGYTLMEMLVVLAILGLILTLVVPRFAQTRPDASATALSLSSYLNSASSYAGSHEQHLCLTLAGDRIRGPWEHEFIVPQGLSVSFPSFCYDQKGRVPSQQVIRITDAEDSSNAARVVVGAGYGNARPE</sequence>
<comment type="subcellular location">
    <subcellularLocation>
        <location evidence="1">Cell outer membrane</location>
        <topology evidence="1">Single-pass membrane protein</topology>
    </subcellularLocation>
    <subcellularLocation>
        <location evidence="2">Periplasm</location>
    </subcellularLocation>
</comment>
<dbReference type="EMBL" id="BMMA01000024">
    <property type="protein sequence ID" value="GGI87886.1"/>
    <property type="molecule type" value="Genomic_DNA"/>
</dbReference>
<comment type="caution">
    <text evidence="5">The sequence shown here is derived from an EMBL/GenBank/DDBJ whole genome shotgun (WGS) entry which is preliminary data.</text>
</comment>
<reference evidence="7" key="3">
    <citation type="journal article" date="2019" name="Int. J. Syst. Evol. Microbiol.">
        <title>The Global Catalogue of Microorganisms (GCM) 10K type strain sequencing project: providing services to taxonomists for standard genome sequencing and annotation.</title>
        <authorList>
            <consortium name="The Broad Institute Genomics Platform"/>
            <consortium name="The Broad Institute Genome Sequencing Center for Infectious Disease"/>
            <person name="Wu L."/>
            <person name="Ma J."/>
        </authorList>
    </citation>
    <scope>NUCLEOTIDE SEQUENCE [LARGE SCALE GENOMIC DNA]</scope>
    <source>
        <strain evidence="7">CGMCC 1.8884</strain>
    </source>
</reference>
<dbReference type="InterPro" id="IPR045584">
    <property type="entry name" value="Pilin-like"/>
</dbReference>
<dbReference type="NCBIfam" id="TIGR02532">
    <property type="entry name" value="IV_pilin_GFxxxE"/>
    <property type="match status" value="1"/>
</dbReference>
<dbReference type="Pfam" id="PF07963">
    <property type="entry name" value="N_methyl"/>
    <property type="match status" value="1"/>
</dbReference>
<reference evidence="5" key="4">
    <citation type="submission" date="2023-08" db="EMBL/GenBank/DDBJ databases">
        <authorList>
            <person name="Sun Q."/>
            <person name="Zhou Y."/>
        </authorList>
    </citation>
    <scope>NUCLEOTIDE SEQUENCE</scope>
    <source>
        <strain evidence="6">CGMCC 1.8884</strain>
        <strain evidence="5">CGMCC 1.8885</strain>
    </source>
</reference>
<dbReference type="GO" id="GO:0042597">
    <property type="term" value="C:periplasmic space"/>
    <property type="evidence" value="ECO:0007669"/>
    <property type="project" value="UniProtKB-SubCell"/>
</dbReference>
<keyword evidence="3" id="KW-0574">Periplasm</keyword>
<evidence type="ECO:0000256" key="1">
    <source>
        <dbReference type="ARBA" id="ARBA00004203"/>
    </source>
</evidence>
<dbReference type="Gene3D" id="3.30.700.10">
    <property type="entry name" value="Glycoprotein, Type 4 Pilin"/>
    <property type="match status" value="1"/>
</dbReference>
<keyword evidence="7" id="KW-1185">Reference proteome</keyword>
<dbReference type="EMBL" id="BMLZ01000024">
    <property type="protein sequence ID" value="GGP30292.1"/>
    <property type="molecule type" value="Genomic_DNA"/>
</dbReference>
<evidence type="ECO:0008006" key="9">
    <source>
        <dbReference type="Google" id="ProtNLM"/>
    </source>
</evidence>
<evidence type="ECO:0000313" key="7">
    <source>
        <dbReference type="Proteomes" id="UP000630135"/>
    </source>
</evidence>
<dbReference type="InterPro" id="IPR012902">
    <property type="entry name" value="N_methyl_site"/>
</dbReference>
<evidence type="ECO:0000256" key="3">
    <source>
        <dbReference type="ARBA" id="ARBA00022764"/>
    </source>
</evidence>
<gene>
    <name evidence="6" type="ORF">GCM10008021_19430</name>
    <name evidence="5" type="ORF">GCM10010914_22850</name>
</gene>
<dbReference type="AlphaFoldDB" id="A0AAV4KBX1"/>
<keyword evidence="4" id="KW-0998">Cell outer membrane</keyword>
<reference evidence="6" key="1">
    <citation type="journal article" date="2014" name="Int. J. Syst. Evol. Microbiol.">
        <title>Complete genome of a new Firmicutes species belonging to the dominant human colonic microbiota ('Ruminococcus bicirculans') reveals two chromosomes and a selective capacity to utilize plant glucans.</title>
        <authorList>
            <consortium name="NISC Comparative Sequencing Program"/>
            <person name="Wegmann U."/>
            <person name="Louis P."/>
            <person name="Goesmann A."/>
            <person name="Henrissat B."/>
            <person name="Duncan S.H."/>
            <person name="Flint H.J."/>
        </authorList>
    </citation>
    <scope>NUCLEOTIDE SEQUENCE</scope>
    <source>
        <strain evidence="6">CGMCC 1.8884</strain>
    </source>
</reference>
<evidence type="ECO:0000313" key="5">
    <source>
        <dbReference type="EMBL" id="GGI87886.1"/>
    </source>
</evidence>
<evidence type="ECO:0000313" key="6">
    <source>
        <dbReference type="EMBL" id="GGP30292.1"/>
    </source>
</evidence>
<dbReference type="GeneID" id="59166891"/>
<keyword evidence="4" id="KW-0472">Membrane</keyword>
<reference evidence="5" key="2">
    <citation type="journal article" date="2014" name="Int. J. Syst. Evol. Microbiol.">
        <title>Complete genome sequence of Corynebacterium casei LMG S-19264T (=DSM 44701T), isolated from a smear-ripened cheese.</title>
        <authorList>
            <consortium name="US DOE Joint Genome Institute (JGI-PGF)"/>
            <person name="Walter F."/>
            <person name="Albersmeier A."/>
            <person name="Kalinowski J."/>
            <person name="Ruckert C."/>
        </authorList>
    </citation>
    <scope>NUCLEOTIDE SEQUENCE</scope>
    <source>
        <strain evidence="5">CGMCC 1.8885</strain>
    </source>
</reference>
<dbReference type="RefSeq" id="WP_017870652.1">
    <property type="nucleotide sequence ID" value="NZ_BMLZ01000024.1"/>
</dbReference>
<evidence type="ECO:0000256" key="4">
    <source>
        <dbReference type="ARBA" id="ARBA00023237"/>
    </source>
</evidence>
<organism evidence="5 8">
    <name type="scientific">Deinococcus wulumuqiensis</name>
    <dbReference type="NCBI Taxonomy" id="980427"/>
    <lineage>
        <taxon>Bacteria</taxon>
        <taxon>Thermotogati</taxon>
        <taxon>Deinococcota</taxon>
        <taxon>Deinococci</taxon>
        <taxon>Deinococcales</taxon>
        <taxon>Deinococcaceae</taxon>
        <taxon>Deinococcus</taxon>
    </lineage>
</organism>